<name>A0A1Y6CPV7_9BACT</name>
<feature type="transmembrane region" description="Helical" evidence="1">
    <location>
        <begin position="21"/>
        <end position="44"/>
    </location>
</feature>
<evidence type="ECO:0000256" key="1">
    <source>
        <dbReference type="SAM" id="Phobius"/>
    </source>
</evidence>
<keyword evidence="3" id="KW-1185">Reference proteome</keyword>
<reference evidence="3" key="1">
    <citation type="submission" date="2017-04" db="EMBL/GenBank/DDBJ databases">
        <authorList>
            <person name="Varghese N."/>
            <person name="Submissions S."/>
        </authorList>
    </citation>
    <scope>NUCLEOTIDE SEQUENCE [LARGE SCALE GENOMIC DNA]</scope>
    <source>
        <strain evidence="3">RKEM611</strain>
    </source>
</reference>
<sequence length="49" mass="5410">MLSPIHKSYRSKRKFAALTPFAWKMFGFGLAIGVAASLALFNVFMGESN</sequence>
<evidence type="ECO:0000313" key="2">
    <source>
        <dbReference type="EMBL" id="SMF80647.1"/>
    </source>
</evidence>
<dbReference type="AlphaFoldDB" id="A0A1Y6CPV7"/>
<accession>A0A1Y6CPV7</accession>
<dbReference type="EMBL" id="FWZT01000035">
    <property type="protein sequence ID" value="SMF80647.1"/>
    <property type="molecule type" value="Genomic_DNA"/>
</dbReference>
<dbReference type="Proteomes" id="UP000192907">
    <property type="component" value="Unassembled WGS sequence"/>
</dbReference>
<proteinExistence type="predicted"/>
<dbReference type="STRING" id="1513793.SAMN06296036_13534"/>
<gene>
    <name evidence="2" type="ORF">SAMN06296036_13534</name>
</gene>
<evidence type="ECO:0000313" key="3">
    <source>
        <dbReference type="Proteomes" id="UP000192907"/>
    </source>
</evidence>
<keyword evidence="1" id="KW-1133">Transmembrane helix</keyword>
<dbReference type="RefSeq" id="WP_159455724.1">
    <property type="nucleotide sequence ID" value="NZ_FWZT01000035.1"/>
</dbReference>
<keyword evidence="1" id="KW-0472">Membrane</keyword>
<protein>
    <submittedName>
        <fullName evidence="2">Uncharacterized protein</fullName>
    </submittedName>
</protein>
<organism evidence="2 3">
    <name type="scientific">Pseudobacteriovorax antillogorgiicola</name>
    <dbReference type="NCBI Taxonomy" id="1513793"/>
    <lineage>
        <taxon>Bacteria</taxon>
        <taxon>Pseudomonadati</taxon>
        <taxon>Bdellovibrionota</taxon>
        <taxon>Oligoflexia</taxon>
        <taxon>Oligoflexales</taxon>
        <taxon>Pseudobacteriovoracaceae</taxon>
        <taxon>Pseudobacteriovorax</taxon>
    </lineage>
</organism>
<keyword evidence="1" id="KW-0812">Transmembrane</keyword>